<keyword evidence="2" id="KW-0328">Glycosyltransferase</keyword>
<dbReference type="EMBL" id="JAMBEP010000001">
    <property type="protein sequence ID" value="MCL1634499.1"/>
    <property type="molecule type" value="Genomic_DNA"/>
</dbReference>
<evidence type="ECO:0000259" key="1">
    <source>
        <dbReference type="Pfam" id="PF00535"/>
    </source>
</evidence>
<protein>
    <submittedName>
        <fullName evidence="2">Glycosyltransferase</fullName>
        <ecNumber evidence="2">2.4.-.-</ecNumber>
    </submittedName>
</protein>
<dbReference type="CDD" id="cd03801">
    <property type="entry name" value="GT4_PimA-like"/>
    <property type="match status" value="1"/>
</dbReference>
<dbReference type="CDD" id="cd04186">
    <property type="entry name" value="GT_2_like_c"/>
    <property type="match status" value="1"/>
</dbReference>
<dbReference type="Gene3D" id="3.40.50.2000">
    <property type="entry name" value="Glycogen Phosphorylase B"/>
    <property type="match status" value="1"/>
</dbReference>
<dbReference type="SUPFAM" id="SSF53756">
    <property type="entry name" value="UDP-Glycosyltransferase/glycogen phosphorylase"/>
    <property type="match status" value="1"/>
</dbReference>
<accession>A0ABT0MI04</accession>
<dbReference type="PANTHER" id="PTHR43179">
    <property type="entry name" value="RHAMNOSYLTRANSFERASE WBBL"/>
    <property type="match status" value="1"/>
</dbReference>
<keyword evidence="2" id="KW-0808">Transferase</keyword>
<name>A0ABT0MI04_9GAMM</name>
<dbReference type="Pfam" id="PF00535">
    <property type="entry name" value="Glycos_transf_2"/>
    <property type="match status" value="1"/>
</dbReference>
<dbReference type="Pfam" id="PF13692">
    <property type="entry name" value="Glyco_trans_1_4"/>
    <property type="match status" value="1"/>
</dbReference>
<dbReference type="Gene3D" id="3.90.550.10">
    <property type="entry name" value="Spore Coat Polysaccharide Biosynthesis Protein SpsA, Chain A"/>
    <property type="match status" value="1"/>
</dbReference>
<dbReference type="GO" id="GO:0016757">
    <property type="term" value="F:glycosyltransferase activity"/>
    <property type="evidence" value="ECO:0007669"/>
    <property type="project" value="UniProtKB-KW"/>
</dbReference>
<dbReference type="InterPro" id="IPR029044">
    <property type="entry name" value="Nucleotide-diphossugar_trans"/>
</dbReference>
<dbReference type="PANTHER" id="PTHR43179:SF7">
    <property type="entry name" value="RHAMNOSYLTRANSFERASE WBBL"/>
    <property type="match status" value="1"/>
</dbReference>
<dbReference type="RefSeq" id="WP_249473007.1">
    <property type="nucleotide sequence ID" value="NZ_JAMBEP010000001.1"/>
</dbReference>
<keyword evidence="3" id="KW-1185">Reference proteome</keyword>
<evidence type="ECO:0000313" key="3">
    <source>
        <dbReference type="Proteomes" id="UP001431217"/>
    </source>
</evidence>
<dbReference type="SUPFAM" id="SSF53448">
    <property type="entry name" value="Nucleotide-diphospho-sugar transferases"/>
    <property type="match status" value="1"/>
</dbReference>
<dbReference type="Proteomes" id="UP001431217">
    <property type="component" value="Unassembled WGS sequence"/>
</dbReference>
<evidence type="ECO:0000313" key="2">
    <source>
        <dbReference type="EMBL" id="MCL1634499.1"/>
    </source>
</evidence>
<sequence length="708" mass="77877">MSFSLAEARFLIDRALGLARRGWTSLRTRGWGASWARVKAQFHHVPAQRRAELYLPAPRPFAPFAVPYSQAPRASIVIPVYNQFAHTHTCLLALAEHPPQAACEIIVVDDGSSDETPMALPQVAGLRYHRRPENGGFIAACNDGAAIARGEYLVFLNNDTVPQPGWLEALLRTFDERPRTGLVGAQLLYPDGRLQEAGAIVRNDGRADNLGRFHSPFDPRFAYLRKVDYCSGAAIAIRTSTFKTVNGFDAHYAPAYYEDTDLGFALREAGFDVVCQPAARVVHAEGATAGTDTRKGVKTYQVRNQERFVERWRPRMAGHPDHETAVEDATRHLYGKQILVVDALTPTPDQDSGSLRLFNLMRLLVDEGAHVVFYPANRAHAGAYTEALQQIGVEAWYAPFAGRAPSWLHRHGRRFDAVMLSRHYVAREFLPLLRKYAPQAKLVFDTVDLHYLRETRGAELAGDASLMRNAQATRKRELEIVAQTDTTLVVSEAERALLAQDAPKAQVELLSNVHRAAGPGLPFGERRDLVFVGGFRHPPNVDAVSWFVDDVFPLVRARLPGVVFHCIGSHAPESILALGRREGVVVHGHVPDITSFMDGARIGLAPLRYGAGVKGKVNLSMAHGQPVVATPCAVEGMHLRDGHDVLVAGSAQAFADAVVRLYGDEALWQALSRNGLDNVARHFSADAARDVVRRVFFSGRTQPPSSPA</sequence>
<organism evidence="2 3">
    <name type="scientific">Luteimonas galliterrae</name>
    <dbReference type="NCBI Taxonomy" id="2940486"/>
    <lineage>
        <taxon>Bacteria</taxon>
        <taxon>Pseudomonadati</taxon>
        <taxon>Pseudomonadota</taxon>
        <taxon>Gammaproteobacteria</taxon>
        <taxon>Lysobacterales</taxon>
        <taxon>Lysobacteraceae</taxon>
        <taxon>Luteimonas</taxon>
    </lineage>
</organism>
<reference evidence="2 3" key="1">
    <citation type="submission" date="2022-05" db="EMBL/GenBank/DDBJ databases">
        <title>Luteimonas sp. SX5, whole genome shotgun sequencing project.</title>
        <authorList>
            <person name="Zhao G."/>
            <person name="Shen L."/>
        </authorList>
    </citation>
    <scope>NUCLEOTIDE SEQUENCE [LARGE SCALE GENOMIC DNA]</scope>
    <source>
        <strain evidence="2 3">SX5</strain>
    </source>
</reference>
<gene>
    <name evidence="2" type="ORF">M2650_07620</name>
</gene>
<dbReference type="EC" id="2.4.-.-" evidence="2"/>
<proteinExistence type="predicted"/>
<dbReference type="InterPro" id="IPR001173">
    <property type="entry name" value="Glyco_trans_2-like"/>
</dbReference>
<comment type="caution">
    <text evidence="2">The sequence shown here is derived from an EMBL/GenBank/DDBJ whole genome shotgun (WGS) entry which is preliminary data.</text>
</comment>
<feature type="domain" description="Glycosyltransferase 2-like" evidence="1">
    <location>
        <begin position="75"/>
        <end position="210"/>
    </location>
</feature>